<sequence>SSGIIAMSFFGTFLLSQLGFSDRSAALANCLSALAGTAGAITATLAVDKVGRRLLVVGSLLLLAMINTLMMVLELLYEATRWMPLGQAFLLIFIAFLFIFSAGAGPAAWFIGAELSPQGARARVQAASIGAQYLTCFLSPIVYFPLQRSAGAYSFLLFIVPLSAASVFFYYSLPETRGKNSEEIQNELR</sequence>
<protein>
    <recommendedName>
        <fullName evidence="6">Major facilitator superfamily (MFS) profile domain-containing protein</fullName>
    </recommendedName>
</protein>
<gene>
    <name evidence="7" type="ORF">PFISCL1PPCAC_2496</name>
</gene>
<dbReference type="GO" id="GO:0015149">
    <property type="term" value="F:hexose transmembrane transporter activity"/>
    <property type="evidence" value="ECO:0007669"/>
    <property type="project" value="TreeGrafter"/>
</dbReference>
<evidence type="ECO:0000256" key="5">
    <source>
        <dbReference type="SAM" id="Phobius"/>
    </source>
</evidence>
<dbReference type="PANTHER" id="PTHR23503">
    <property type="entry name" value="SOLUTE CARRIER FAMILY 2"/>
    <property type="match status" value="1"/>
</dbReference>
<dbReference type="InterPro" id="IPR045263">
    <property type="entry name" value="GLUT"/>
</dbReference>
<dbReference type="GO" id="GO:0016020">
    <property type="term" value="C:membrane"/>
    <property type="evidence" value="ECO:0007669"/>
    <property type="project" value="UniProtKB-SubCell"/>
</dbReference>
<evidence type="ECO:0000313" key="8">
    <source>
        <dbReference type="Proteomes" id="UP001432322"/>
    </source>
</evidence>
<evidence type="ECO:0000256" key="4">
    <source>
        <dbReference type="ARBA" id="ARBA00023136"/>
    </source>
</evidence>
<feature type="transmembrane region" description="Helical" evidence="5">
    <location>
        <begin position="124"/>
        <end position="146"/>
    </location>
</feature>
<dbReference type="EMBL" id="BTSY01000001">
    <property type="protein sequence ID" value="GMT11199.1"/>
    <property type="molecule type" value="Genomic_DNA"/>
</dbReference>
<keyword evidence="8" id="KW-1185">Reference proteome</keyword>
<dbReference type="PROSITE" id="PS50850">
    <property type="entry name" value="MFS"/>
    <property type="match status" value="1"/>
</dbReference>
<evidence type="ECO:0000256" key="2">
    <source>
        <dbReference type="ARBA" id="ARBA00022692"/>
    </source>
</evidence>
<dbReference type="InterPro" id="IPR036259">
    <property type="entry name" value="MFS_trans_sf"/>
</dbReference>
<keyword evidence="3 5" id="KW-1133">Transmembrane helix</keyword>
<feature type="non-terminal residue" evidence="7">
    <location>
        <position position="1"/>
    </location>
</feature>
<accession>A0AAV5UZL7</accession>
<dbReference type="Gene3D" id="1.20.1250.20">
    <property type="entry name" value="MFS general substrate transporter like domains"/>
    <property type="match status" value="1"/>
</dbReference>
<proteinExistence type="predicted"/>
<keyword evidence="2 5" id="KW-0812">Transmembrane</keyword>
<name>A0AAV5UZL7_9BILA</name>
<evidence type="ECO:0000259" key="6">
    <source>
        <dbReference type="PROSITE" id="PS50850"/>
    </source>
</evidence>
<feature type="non-terminal residue" evidence="7">
    <location>
        <position position="189"/>
    </location>
</feature>
<evidence type="ECO:0000256" key="3">
    <source>
        <dbReference type="ARBA" id="ARBA00022989"/>
    </source>
</evidence>
<feature type="transmembrane region" description="Helical" evidence="5">
    <location>
        <begin position="54"/>
        <end position="77"/>
    </location>
</feature>
<feature type="domain" description="Major facilitator superfamily (MFS) profile" evidence="6">
    <location>
        <begin position="1"/>
        <end position="177"/>
    </location>
</feature>
<organism evidence="7 8">
    <name type="scientific">Pristionchus fissidentatus</name>
    <dbReference type="NCBI Taxonomy" id="1538716"/>
    <lineage>
        <taxon>Eukaryota</taxon>
        <taxon>Metazoa</taxon>
        <taxon>Ecdysozoa</taxon>
        <taxon>Nematoda</taxon>
        <taxon>Chromadorea</taxon>
        <taxon>Rhabditida</taxon>
        <taxon>Rhabditina</taxon>
        <taxon>Diplogasteromorpha</taxon>
        <taxon>Diplogasteroidea</taxon>
        <taxon>Neodiplogasteridae</taxon>
        <taxon>Pristionchus</taxon>
    </lineage>
</organism>
<dbReference type="Proteomes" id="UP001432322">
    <property type="component" value="Unassembled WGS sequence"/>
</dbReference>
<evidence type="ECO:0000256" key="1">
    <source>
        <dbReference type="ARBA" id="ARBA00004141"/>
    </source>
</evidence>
<dbReference type="PANTHER" id="PTHR23503:SF106">
    <property type="entry name" value="MAJOR FACILITATOR SUPERFAMILY (MFS) PROFILE DOMAIN-CONTAINING PROTEIN"/>
    <property type="match status" value="1"/>
</dbReference>
<comment type="caution">
    <text evidence="7">The sequence shown here is derived from an EMBL/GenBank/DDBJ whole genome shotgun (WGS) entry which is preliminary data.</text>
</comment>
<reference evidence="7" key="1">
    <citation type="submission" date="2023-10" db="EMBL/GenBank/DDBJ databases">
        <title>Genome assembly of Pristionchus species.</title>
        <authorList>
            <person name="Yoshida K."/>
            <person name="Sommer R.J."/>
        </authorList>
    </citation>
    <scope>NUCLEOTIDE SEQUENCE</scope>
    <source>
        <strain evidence="7">RS5133</strain>
    </source>
</reference>
<dbReference type="Pfam" id="PF00083">
    <property type="entry name" value="Sugar_tr"/>
    <property type="match status" value="1"/>
</dbReference>
<dbReference type="AlphaFoldDB" id="A0AAV5UZL7"/>
<dbReference type="SUPFAM" id="SSF103473">
    <property type="entry name" value="MFS general substrate transporter"/>
    <property type="match status" value="1"/>
</dbReference>
<feature type="transmembrane region" description="Helical" evidence="5">
    <location>
        <begin position="152"/>
        <end position="171"/>
    </location>
</feature>
<feature type="transmembrane region" description="Helical" evidence="5">
    <location>
        <begin position="31"/>
        <end position="47"/>
    </location>
</feature>
<evidence type="ECO:0000313" key="7">
    <source>
        <dbReference type="EMBL" id="GMT11199.1"/>
    </source>
</evidence>
<feature type="transmembrane region" description="Helical" evidence="5">
    <location>
        <begin position="89"/>
        <end position="112"/>
    </location>
</feature>
<comment type="subcellular location">
    <subcellularLocation>
        <location evidence="1">Membrane</location>
        <topology evidence="1">Multi-pass membrane protein</topology>
    </subcellularLocation>
</comment>
<dbReference type="InterPro" id="IPR005828">
    <property type="entry name" value="MFS_sugar_transport-like"/>
</dbReference>
<dbReference type="InterPro" id="IPR020846">
    <property type="entry name" value="MFS_dom"/>
</dbReference>
<keyword evidence="4 5" id="KW-0472">Membrane</keyword>